<feature type="compositionally biased region" description="Low complexity" evidence="1">
    <location>
        <begin position="553"/>
        <end position="566"/>
    </location>
</feature>
<proteinExistence type="predicted"/>
<organism evidence="2 3">
    <name type="scientific">Edaphochlamys debaryana</name>
    <dbReference type="NCBI Taxonomy" id="47281"/>
    <lineage>
        <taxon>Eukaryota</taxon>
        <taxon>Viridiplantae</taxon>
        <taxon>Chlorophyta</taxon>
        <taxon>core chlorophytes</taxon>
        <taxon>Chlorophyceae</taxon>
        <taxon>CS clade</taxon>
        <taxon>Chlamydomonadales</taxon>
        <taxon>Chlamydomonadales incertae sedis</taxon>
        <taxon>Edaphochlamys</taxon>
    </lineage>
</organism>
<feature type="region of interest" description="Disordered" evidence="1">
    <location>
        <begin position="518"/>
        <end position="624"/>
    </location>
</feature>
<dbReference type="OrthoDB" id="545304at2759"/>
<protein>
    <submittedName>
        <fullName evidence="2">Uncharacterized protein</fullName>
    </submittedName>
</protein>
<dbReference type="Proteomes" id="UP000612055">
    <property type="component" value="Unassembled WGS sequence"/>
</dbReference>
<reference evidence="2" key="1">
    <citation type="journal article" date="2020" name="bioRxiv">
        <title>Comparative genomics of Chlamydomonas.</title>
        <authorList>
            <person name="Craig R.J."/>
            <person name="Hasan A.R."/>
            <person name="Ness R.W."/>
            <person name="Keightley P.D."/>
        </authorList>
    </citation>
    <scope>NUCLEOTIDE SEQUENCE</scope>
    <source>
        <strain evidence="2">CCAP 11/70</strain>
    </source>
</reference>
<sequence>MTFACTATDLHEPRGYYSSFNANLLSALLELSPRGPGRPLTVRLNLNESLLRRMEPEGVLEALRKLREGRPGLVVEFNTGHTFFGFRTGMDPATLSFLAGASWIRSVGFSLGLHSRRLEGEAFLDHLAGSAAAEAAEAAAARAAEAAAAARREGEANGAAGAGGGAAGRSGSGEVAGWAGRAPPAAAAIEALSLTHYEAAERPPVAPVLRGLHHLIALRTLTLDCEIALSELAPLANCPGLESLTIDMLVSRPHQARPAGAGGAGAAGAGAGPAHPPGWPLGYDLDLGVALPPPPPLGTGVPEWILPPPMMAAAAVLPGPPLPCLLGVVRLTLGSESHPAAPLSAVFPALQELTCVASTRKVGIYNVFPCRLMLAGLGPSLRSLTLAAVMAAEAPAALSAASSLTSLAFTHSDSASTAGLLAAAAALPDLRRLAVWDHEDADEYLDLEPLLNPLPQPEAQWALRPRSPGPGLGPSRGEAEAGVVLAAEVRPPPPFAALRELEVKATSPEFFAQFTRALRHRPGPGPGPGSGCCPRPESEARGEPGADGASQEAPAGLAPAGPRPAGVSSDAAGCDVPAGLAPAGPRSEGAAADPGQASSSGRTEAAARAEEVERKAGTGAAECGDGDGGRGWCWWHLAGPRLRRVRLDACFDPPLLRVGAGEGPDSLGALLAALGPGVREAVVSGWATPGSEAAILSLGRQGRGQVGGKGRGKGEGLVVEYEYPLL</sequence>
<gene>
    <name evidence="2" type="ORF">HYH03_005505</name>
</gene>
<dbReference type="AlphaFoldDB" id="A0A836C1X0"/>
<comment type="caution">
    <text evidence="2">The sequence shown here is derived from an EMBL/GenBank/DDBJ whole genome shotgun (WGS) entry which is preliminary data.</text>
</comment>
<evidence type="ECO:0000313" key="3">
    <source>
        <dbReference type="Proteomes" id="UP000612055"/>
    </source>
</evidence>
<keyword evidence="3" id="KW-1185">Reference proteome</keyword>
<evidence type="ECO:0000256" key="1">
    <source>
        <dbReference type="SAM" id="MobiDB-lite"/>
    </source>
</evidence>
<feature type="compositionally biased region" description="Basic and acidic residues" evidence="1">
    <location>
        <begin position="605"/>
        <end position="616"/>
    </location>
</feature>
<accession>A0A836C1X0</accession>
<name>A0A836C1X0_9CHLO</name>
<evidence type="ECO:0000313" key="2">
    <source>
        <dbReference type="EMBL" id="KAG2496272.1"/>
    </source>
</evidence>
<dbReference type="EMBL" id="JAEHOE010000019">
    <property type="protein sequence ID" value="KAG2496272.1"/>
    <property type="molecule type" value="Genomic_DNA"/>
</dbReference>